<dbReference type="Proteomes" id="UP000054498">
    <property type="component" value="Unassembled WGS sequence"/>
</dbReference>
<sequence length="75" mass="8464">MRLFNSQLLQFDHDLEAWRRGPGRSMDFTLLDRQKGAGWDLAAKLLAKRNALNRGRPSAAGALRHRFLASTPFGL</sequence>
<evidence type="ECO:0000313" key="1">
    <source>
        <dbReference type="EMBL" id="KIY96649.1"/>
    </source>
</evidence>
<keyword evidence="2" id="KW-1185">Reference proteome</keyword>
<accession>A0A0D2LZ64</accession>
<name>A0A0D2LZ64_9CHLO</name>
<reference evidence="1 2" key="1">
    <citation type="journal article" date="2013" name="BMC Genomics">
        <title>Reconstruction of the lipid metabolism for the microalga Monoraphidium neglectum from its genome sequence reveals characteristics suitable for biofuel production.</title>
        <authorList>
            <person name="Bogen C."/>
            <person name="Al-Dilaimi A."/>
            <person name="Albersmeier A."/>
            <person name="Wichmann J."/>
            <person name="Grundmann M."/>
            <person name="Rupp O."/>
            <person name="Lauersen K.J."/>
            <person name="Blifernez-Klassen O."/>
            <person name="Kalinowski J."/>
            <person name="Goesmann A."/>
            <person name="Mussgnug J.H."/>
            <person name="Kruse O."/>
        </authorList>
    </citation>
    <scope>NUCLEOTIDE SEQUENCE [LARGE SCALE GENOMIC DNA]</scope>
    <source>
        <strain evidence="1 2">SAG 48.87</strain>
    </source>
</reference>
<dbReference type="GeneID" id="25728560"/>
<dbReference type="AlphaFoldDB" id="A0A0D2LZ64"/>
<dbReference type="PANTHER" id="PTHR46699">
    <property type="entry name" value="SERINE/THREONINE-PROTEIN KINASE STN8, CHLOROPLASTIC-RELATED"/>
    <property type="match status" value="1"/>
</dbReference>
<evidence type="ECO:0000313" key="2">
    <source>
        <dbReference type="Proteomes" id="UP000054498"/>
    </source>
</evidence>
<dbReference type="PANTHER" id="PTHR46699:SF1">
    <property type="entry name" value="SERINE_THREONINE-PROTEIN KINASE STN8, CHLOROPLASTIC"/>
    <property type="match status" value="1"/>
</dbReference>
<dbReference type="Gene3D" id="1.10.510.10">
    <property type="entry name" value="Transferase(Phosphotransferase) domain 1"/>
    <property type="match status" value="1"/>
</dbReference>
<dbReference type="EMBL" id="KK102905">
    <property type="protein sequence ID" value="KIY96649.1"/>
    <property type="molecule type" value="Genomic_DNA"/>
</dbReference>
<gene>
    <name evidence="1" type="ORF">MNEG_11310</name>
</gene>
<protein>
    <submittedName>
        <fullName evidence="1">Uncharacterized protein</fullName>
    </submittedName>
</protein>
<proteinExistence type="predicted"/>
<dbReference type="RefSeq" id="XP_013895669.1">
    <property type="nucleotide sequence ID" value="XM_014040215.1"/>
</dbReference>
<organism evidence="1 2">
    <name type="scientific">Monoraphidium neglectum</name>
    <dbReference type="NCBI Taxonomy" id="145388"/>
    <lineage>
        <taxon>Eukaryota</taxon>
        <taxon>Viridiplantae</taxon>
        <taxon>Chlorophyta</taxon>
        <taxon>core chlorophytes</taxon>
        <taxon>Chlorophyceae</taxon>
        <taxon>CS clade</taxon>
        <taxon>Sphaeropleales</taxon>
        <taxon>Selenastraceae</taxon>
        <taxon>Monoraphidium</taxon>
    </lineage>
</organism>
<dbReference type="KEGG" id="mng:MNEG_11310"/>
<dbReference type="STRING" id="145388.A0A0D2LZ64"/>